<keyword evidence="1" id="KW-0175">Coiled coil</keyword>
<dbReference type="EMBL" id="DF843143">
    <property type="protein sequence ID" value="GAT47075.1"/>
    <property type="molecule type" value="Genomic_DNA"/>
</dbReference>
<keyword evidence="4" id="KW-1185">Reference proteome</keyword>
<evidence type="ECO:0000313" key="4">
    <source>
        <dbReference type="Proteomes" id="UP000815677"/>
    </source>
</evidence>
<feature type="region of interest" description="Disordered" evidence="2">
    <location>
        <begin position="193"/>
        <end position="215"/>
    </location>
</feature>
<reference evidence="3" key="1">
    <citation type="submission" date="2014-09" db="EMBL/GenBank/DDBJ databases">
        <title>Genome sequence of the luminous mushroom Mycena chlorophos for searching fungal bioluminescence genes.</title>
        <authorList>
            <person name="Tanaka Y."/>
            <person name="Kasuga D."/>
            <person name="Oba Y."/>
            <person name="Hase S."/>
            <person name="Sato K."/>
            <person name="Oba Y."/>
            <person name="Sakakibara Y."/>
        </authorList>
    </citation>
    <scope>NUCLEOTIDE SEQUENCE</scope>
</reference>
<protein>
    <recommendedName>
        <fullName evidence="5">BZIP domain-containing protein</fullName>
    </recommendedName>
</protein>
<dbReference type="Proteomes" id="UP000815677">
    <property type="component" value="Unassembled WGS sequence"/>
</dbReference>
<accession>A0ABQ0L7E4</accession>
<sequence>MNFLHSRNSDPRTDALRPFVPQDAHTPMQQHSFPQYQTMSPLNASAYEEHMAYLQPQQYLQHHNEQSGAVDLSMILNGGRPNAQGRVAQPSQSASTYREPQMDDVDVRATKIRIMEPSYSSFDGRQQRYMEVRIKNAQLEQQAQEYREYIRKLEAEKRFAREAEWAEIHGLLRTLTSEVAQVGQRLNAHYVGTGAGESNGAAAKKSLGTGSKKTEKAREIVKHMFKMKGKQKAKLCEEDEDAEDFTAELEAMEEDKMAFA</sequence>
<evidence type="ECO:0000256" key="1">
    <source>
        <dbReference type="SAM" id="Coils"/>
    </source>
</evidence>
<feature type="coiled-coil region" evidence="1">
    <location>
        <begin position="129"/>
        <end position="163"/>
    </location>
</feature>
<evidence type="ECO:0000313" key="3">
    <source>
        <dbReference type="EMBL" id="GAT47075.1"/>
    </source>
</evidence>
<evidence type="ECO:0000256" key="2">
    <source>
        <dbReference type="SAM" id="MobiDB-lite"/>
    </source>
</evidence>
<organism evidence="3 4">
    <name type="scientific">Mycena chlorophos</name>
    <name type="common">Agaric fungus</name>
    <name type="synonym">Agaricus chlorophos</name>
    <dbReference type="NCBI Taxonomy" id="658473"/>
    <lineage>
        <taxon>Eukaryota</taxon>
        <taxon>Fungi</taxon>
        <taxon>Dikarya</taxon>
        <taxon>Basidiomycota</taxon>
        <taxon>Agaricomycotina</taxon>
        <taxon>Agaricomycetes</taxon>
        <taxon>Agaricomycetidae</taxon>
        <taxon>Agaricales</taxon>
        <taxon>Marasmiineae</taxon>
        <taxon>Mycenaceae</taxon>
        <taxon>Mycena</taxon>
    </lineage>
</organism>
<evidence type="ECO:0008006" key="5">
    <source>
        <dbReference type="Google" id="ProtNLM"/>
    </source>
</evidence>
<proteinExistence type="predicted"/>
<name>A0ABQ0L7E4_MYCCL</name>
<gene>
    <name evidence="3" type="ORF">MCHLO_04559</name>
</gene>